<dbReference type="PANTHER" id="PTHR28190">
    <property type="entry name" value="NUCLEAR MIGRATION PROTEIN NUM1"/>
    <property type="match status" value="1"/>
</dbReference>
<feature type="region of interest" description="Disordered" evidence="2">
    <location>
        <begin position="1448"/>
        <end position="1493"/>
    </location>
</feature>
<feature type="region of interest" description="Disordered" evidence="2">
    <location>
        <begin position="1236"/>
        <end position="1265"/>
    </location>
</feature>
<feature type="coiled-coil region" evidence="1">
    <location>
        <begin position="55"/>
        <end position="101"/>
    </location>
</feature>
<dbReference type="EMBL" id="JAVHJO010000004">
    <property type="protein sequence ID" value="KAK6540809.1"/>
    <property type="molecule type" value="Genomic_DNA"/>
</dbReference>
<comment type="caution">
    <text evidence="4">The sequence shown here is derived from an EMBL/GenBank/DDBJ whole genome shotgun (WGS) entry which is preliminary data.</text>
</comment>
<feature type="region of interest" description="Disordered" evidence="2">
    <location>
        <begin position="647"/>
        <end position="667"/>
    </location>
</feature>
<dbReference type="Proteomes" id="UP001365542">
    <property type="component" value="Unassembled WGS sequence"/>
</dbReference>
<feature type="compositionally biased region" description="Low complexity" evidence="2">
    <location>
        <begin position="1572"/>
        <end position="1581"/>
    </location>
</feature>
<dbReference type="GO" id="GO:0005938">
    <property type="term" value="C:cell cortex"/>
    <property type="evidence" value="ECO:0007669"/>
    <property type="project" value="InterPro"/>
</dbReference>
<accession>A0AAV9XI19</accession>
<feature type="compositionally biased region" description="Polar residues" evidence="2">
    <location>
        <begin position="1448"/>
        <end position="1468"/>
    </location>
</feature>
<organism evidence="4 5">
    <name type="scientific">Orbilia ellipsospora</name>
    <dbReference type="NCBI Taxonomy" id="2528407"/>
    <lineage>
        <taxon>Eukaryota</taxon>
        <taxon>Fungi</taxon>
        <taxon>Dikarya</taxon>
        <taxon>Ascomycota</taxon>
        <taxon>Pezizomycotina</taxon>
        <taxon>Orbiliomycetes</taxon>
        <taxon>Orbiliales</taxon>
        <taxon>Orbiliaceae</taxon>
        <taxon>Orbilia</taxon>
    </lineage>
</organism>
<evidence type="ECO:0000259" key="3">
    <source>
        <dbReference type="PROSITE" id="PS50003"/>
    </source>
</evidence>
<feature type="region of interest" description="Disordered" evidence="2">
    <location>
        <begin position="1558"/>
        <end position="1608"/>
    </location>
</feature>
<feature type="domain" description="PH" evidence="3">
    <location>
        <begin position="1301"/>
        <end position="1412"/>
    </location>
</feature>
<feature type="region of interest" description="Disordered" evidence="2">
    <location>
        <begin position="122"/>
        <end position="156"/>
    </location>
</feature>
<dbReference type="InterPro" id="IPR053005">
    <property type="entry name" value="Nuclear_Pos-Cytoskel_Interact"/>
</dbReference>
<dbReference type="SMART" id="SM00233">
    <property type="entry name" value="PH"/>
    <property type="match status" value="1"/>
</dbReference>
<feature type="coiled-coil region" evidence="1">
    <location>
        <begin position="1525"/>
        <end position="1552"/>
    </location>
</feature>
<protein>
    <recommendedName>
        <fullName evidence="3">PH domain-containing protein</fullName>
    </recommendedName>
</protein>
<feature type="region of interest" description="Disordered" evidence="2">
    <location>
        <begin position="318"/>
        <end position="368"/>
    </location>
</feature>
<evidence type="ECO:0000313" key="4">
    <source>
        <dbReference type="EMBL" id="KAK6540809.1"/>
    </source>
</evidence>
<feature type="compositionally biased region" description="Low complexity" evidence="2">
    <location>
        <begin position="1248"/>
        <end position="1264"/>
    </location>
</feature>
<feature type="region of interest" description="Disordered" evidence="2">
    <location>
        <begin position="1"/>
        <end position="33"/>
    </location>
</feature>
<reference evidence="4 5" key="1">
    <citation type="submission" date="2019-10" db="EMBL/GenBank/DDBJ databases">
        <authorList>
            <person name="Palmer J.M."/>
        </authorList>
    </citation>
    <scope>NUCLEOTIDE SEQUENCE [LARGE SCALE GENOMIC DNA]</scope>
    <source>
        <strain evidence="4 5">TWF694</strain>
    </source>
</reference>
<dbReference type="InterPro" id="IPR011993">
    <property type="entry name" value="PH-like_dom_sf"/>
</dbReference>
<feature type="compositionally biased region" description="Polar residues" evidence="2">
    <location>
        <begin position="135"/>
        <end position="146"/>
    </location>
</feature>
<keyword evidence="5" id="KW-1185">Reference proteome</keyword>
<feature type="region of interest" description="Disordered" evidence="2">
    <location>
        <begin position="1095"/>
        <end position="1131"/>
    </location>
</feature>
<feature type="compositionally biased region" description="Polar residues" evidence="2">
    <location>
        <begin position="655"/>
        <end position="667"/>
    </location>
</feature>
<dbReference type="GO" id="GO:0032065">
    <property type="term" value="P:maintenance of protein location in cell cortex"/>
    <property type="evidence" value="ECO:0007669"/>
    <property type="project" value="InterPro"/>
</dbReference>
<name>A0AAV9XI19_9PEZI</name>
<dbReference type="GO" id="GO:0015631">
    <property type="term" value="F:tubulin binding"/>
    <property type="evidence" value="ECO:0007669"/>
    <property type="project" value="TreeGrafter"/>
</dbReference>
<evidence type="ECO:0000313" key="5">
    <source>
        <dbReference type="Proteomes" id="UP001365542"/>
    </source>
</evidence>
<dbReference type="PROSITE" id="PS50003">
    <property type="entry name" value="PH_DOMAIN"/>
    <property type="match status" value="1"/>
</dbReference>
<feature type="coiled-coil region" evidence="1">
    <location>
        <begin position="175"/>
        <end position="223"/>
    </location>
</feature>
<feature type="compositionally biased region" description="Low complexity" evidence="2">
    <location>
        <begin position="1477"/>
        <end position="1491"/>
    </location>
</feature>
<evidence type="ECO:0000256" key="2">
    <source>
        <dbReference type="SAM" id="MobiDB-lite"/>
    </source>
</evidence>
<feature type="compositionally biased region" description="Polar residues" evidence="2">
    <location>
        <begin position="1099"/>
        <end position="1111"/>
    </location>
</feature>
<dbReference type="InterPro" id="IPR024774">
    <property type="entry name" value="PH_dom-Mcp5-type"/>
</dbReference>
<dbReference type="GO" id="GO:0005739">
    <property type="term" value="C:mitochondrion"/>
    <property type="evidence" value="ECO:0007669"/>
    <property type="project" value="TreeGrafter"/>
</dbReference>
<dbReference type="GO" id="GO:0005543">
    <property type="term" value="F:phospholipid binding"/>
    <property type="evidence" value="ECO:0007669"/>
    <property type="project" value="InterPro"/>
</dbReference>
<dbReference type="SUPFAM" id="SSF50729">
    <property type="entry name" value="PH domain-like"/>
    <property type="match status" value="1"/>
</dbReference>
<evidence type="ECO:0000256" key="1">
    <source>
        <dbReference type="SAM" id="Coils"/>
    </source>
</evidence>
<sequence length="1608" mass="179488">MASGFDDPFVTPRRPPNPSSSTYAEPPLTRSQASRTIANQIEDTTKHLELVGDVGEKLRATKQRLMDRLKEVEDSKGDELSPDLRQQLEDLQREYDDVGRESTRAFSASASKSAYLASAYDTPSKEGHLGIPDSPSYTSTTPGKTPTSRKQRNQPNRLQDIQFATDIGHNLIVTVRQLQNLLNERDEKIKLIEMEKSKLEFTTEQQESRLKMLDESEQRYKEENWNLELNLQDMRGAASASKDAETRLASQLNIVAAEKESLVKEMYEIKQNHAKEMEASTSSHKTTEMELASMKRNMTINETERAALKRKIDELSTELEESQKDRARLRHDEYHSENTSELGPQDVREEDDTPENSPPPSPNKATPRHAMLETETLKSSLHHAHRMITSLKSTIHREKTEKQELRRMLQDARDDLEQARVERASNASGSTRRKRNDDGKFKKPLRPPIKMGDNRKTRTDVTMIGDDDWEDHESVRGDVPQTEESGADRFDTAAESSAFETANEHEAETTDFQTGAESMAESTGEDTETETPFATPGANGVSDPFLKPITKPNFGSRPGSDRGSQKGGSSGRGSMRSRIELNQSDESDEDAFGTIRGMSQQRLKLRINRGGRRGVSDSGLFMNRGPMDSVENTPPSAIQASGGRSLFAELGGQGNSSVEGTPQSAVTQASRSLFAELADLSGNSDDELVEPQSATIEPVKRDPVTYAETGVMTEPMEEKIREVEKVVTVFVDKPVEVEKIVEVQVEKIVERVVEVPVEKIVEKPVEVFVDKPVDRIVEVIVEKPVEVEKIVEVPVEKIVERIVEVPVDRIVEVPVEKIVEREVPVEKIVTTVITKEVPVEVIVEKIVEKEVPVERIVEVEKIVDREVPVEKIVEREVPVEKIVEIERIVEKRVEVPVEVIVEKIVEKEVPVDRIVDREVPVETIVEKRVEVPVEVFIEKIVEKEVPVERIVEVEKIVEREVPVEKIVEVEKIVDREVPVEKIVERIVEVPVEIEKIIEREVPVDRIVEVPVEKIVERVVEVPVERIVEKVVEVPVDRIVEVEKIVVKEVPVERIVEGEKPLQSRDSSHSGLVVGGIAGLSLGAAAAAARRQVPHIATDETATTSPTSSQMNGKGPLREISGNLNSESGSVYGDMDKGKRIALETFRPNSNGSIRSRGASIESLRRPPSANSMRTLQNAPPLPLNADEKIAAHRTGSGSMGPPLAPASVSRNSIRYTAPTLSPVSTRTADISLTPKARQMSGRSNDFLRSNVSSPVPTRRSSVSSFASDLDERFQMQRNPLPGIGRAGDQTNDPRLIQAITQTMIGEYMWKYTRNMTRSSLSSNRHRRFFWVHPYTKTLYWSDNDPSTAGVQSSHKSVSIEGLKVETDDNPQPPGLHRKSLLVYAPDGKVIKFTAPTGQRHETWLNALSYLMEKSMQAIDNEEAPADEVSASMHDDTREFDPMYSTATVRQAPSLSSYNSRTTQASVTPTKPPVTKRQVSQASQQTVQSQGSMSRLSNIFRSAAPFNSLRGSRSASRATFHSIYDASEVNDSAEDLRQEYERQDRERERLENVRECCDGAHNVGSLPRRGAGRRSSQSARNGTHTHHHHNHVHTNQPASPEIPRATVSS</sequence>
<dbReference type="CDD" id="cd13365">
    <property type="entry name" value="PH_PLC_plant-like"/>
    <property type="match status" value="1"/>
</dbReference>
<proteinExistence type="predicted"/>
<feature type="region of interest" description="Disordered" evidence="2">
    <location>
        <begin position="420"/>
        <end position="592"/>
    </location>
</feature>
<dbReference type="Pfam" id="PF12814">
    <property type="entry name" value="Mcp5_PH"/>
    <property type="match status" value="1"/>
</dbReference>
<feature type="compositionally biased region" description="Basic and acidic residues" evidence="2">
    <location>
        <begin position="321"/>
        <end position="338"/>
    </location>
</feature>
<dbReference type="PANTHER" id="PTHR28190:SF1">
    <property type="entry name" value="NUCLEAR MIGRATION PROTEIN NUM1"/>
    <property type="match status" value="1"/>
</dbReference>
<dbReference type="InterPro" id="IPR001849">
    <property type="entry name" value="PH_domain"/>
</dbReference>
<gene>
    <name evidence="4" type="ORF">TWF694_008198</name>
</gene>
<dbReference type="GO" id="GO:0000226">
    <property type="term" value="P:microtubule cytoskeleton organization"/>
    <property type="evidence" value="ECO:0007669"/>
    <property type="project" value="TreeGrafter"/>
</dbReference>
<feature type="compositionally biased region" description="Basic residues" evidence="2">
    <location>
        <begin position="1582"/>
        <end position="1591"/>
    </location>
</feature>
<keyword evidence="1" id="KW-0175">Coiled coil</keyword>
<dbReference type="Gene3D" id="2.30.29.30">
    <property type="entry name" value="Pleckstrin-homology domain (PH domain)/Phosphotyrosine-binding domain (PTB)"/>
    <property type="match status" value="1"/>
</dbReference>